<organism evidence="1 2">
    <name type="scientific">Mya arenaria</name>
    <name type="common">Soft-shell clam</name>
    <dbReference type="NCBI Taxonomy" id="6604"/>
    <lineage>
        <taxon>Eukaryota</taxon>
        <taxon>Metazoa</taxon>
        <taxon>Spiralia</taxon>
        <taxon>Lophotrochozoa</taxon>
        <taxon>Mollusca</taxon>
        <taxon>Bivalvia</taxon>
        <taxon>Autobranchia</taxon>
        <taxon>Heteroconchia</taxon>
        <taxon>Euheterodonta</taxon>
        <taxon>Imparidentia</taxon>
        <taxon>Neoheterodontei</taxon>
        <taxon>Myida</taxon>
        <taxon>Myoidea</taxon>
        <taxon>Myidae</taxon>
        <taxon>Mya</taxon>
    </lineage>
</organism>
<dbReference type="Proteomes" id="UP001164746">
    <property type="component" value="Chromosome 14"/>
</dbReference>
<dbReference type="EMBL" id="CP111025">
    <property type="protein sequence ID" value="WAR25100.1"/>
    <property type="molecule type" value="Genomic_DNA"/>
</dbReference>
<protein>
    <submittedName>
        <fullName evidence="1">Uncharacterized protein</fullName>
    </submittedName>
</protein>
<proteinExistence type="predicted"/>
<keyword evidence="2" id="KW-1185">Reference proteome</keyword>
<name>A0ABY7FSA1_MYAAR</name>
<evidence type="ECO:0000313" key="1">
    <source>
        <dbReference type="EMBL" id="WAR25100.1"/>
    </source>
</evidence>
<evidence type="ECO:0000313" key="2">
    <source>
        <dbReference type="Proteomes" id="UP001164746"/>
    </source>
</evidence>
<sequence length="412" mass="46821">MGSASSCKSGGAGRAGEPGLPGLLAPTGVLPTRPPYCSHPVIYRHIVIKSTINKISQLRVIESDVNMSSNVEQYYPQLAAMYDQGYRMLVFALHPGTSRCYGLPGIGKAQSVLRFHGIFRRLFPGEESRQWELRVENPGSMFMSSDRTMGSTTDNSKLFKTLQRISTAGGRLVNVELTGEAGKQLVIQRPFRLGQVDDLYTQFLMNSTKMLDVFYELPRSGSGGQRYMYQIVPCLMESKPSKGRWVSKIPWETVMRQYLITGWKLVEIFEDYSSSINYNNQQMFSMKITMQKNFLWIFEKAVSRRDDPTPLYEGTMVEHWCTITRKEHAMGLGGWSTNVATNWEPLLDHSGHSGWQLVRIIDTPDTQIEGIFHPIIHQRQMIFLQRLIGNRRTRLSNTFGLPRDATQSTDEV</sequence>
<accession>A0ABY7FSA1</accession>
<gene>
    <name evidence="1" type="ORF">MAR_010804</name>
</gene>
<reference evidence="1" key="1">
    <citation type="submission" date="2022-11" db="EMBL/GenBank/DDBJ databases">
        <title>Centuries of genome instability and evolution in soft-shell clam transmissible cancer (bioRxiv).</title>
        <authorList>
            <person name="Hart S.F.M."/>
            <person name="Yonemitsu M.A."/>
            <person name="Giersch R.M."/>
            <person name="Beal B.F."/>
            <person name="Arriagada G."/>
            <person name="Davis B.W."/>
            <person name="Ostrander E.A."/>
            <person name="Goff S.P."/>
            <person name="Metzger M.J."/>
        </authorList>
    </citation>
    <scope>NUCLEOTIDE SEQUENCE</scope>
    <source>
        <strain evidence="1">MELC-2E11</strain>
        <tissue evidence="1">Siphon/mantle</tissue>
    </source>
</reference>